<name>X0UYA5_9ZZZZ</name>
<sequence>KQKVVKAIANKDVDTVLNNIFDEKDPLFR</sequence>
<gene>
    <name evidence="1" type="ORF">S01H1_37214</name>
</gene>
<reference evidence="1" key="1">
    <citation type="journal article" date="2014" name="Front. Microbiol.">
        <title>High frequency of phylogenetically diverse reductive dehalogenase-homologous genes in deep subseafloor sedimentary metagenomes.</title>
        <authorList>
            <person name="Kawai M."/>
            <person name="Futagami T."/>
            <person name="Toyoda A."/>
            <person name="Takaki Y."/>
            <person name="Nishi S."/>
            <person name="Hori S."/>
            <person name="Arai W."/>
            <person name="Tsubouchi T."/>
            <person name="Morono Y."/>
            <person name="Uchiyama I."/>
            <person name="Ito T."/>
            <person name="Fujiyama A."/>
            <person name="Inagaki F."/>
            <person name="Takami H."/>
        </authorList>
    </citation>
    <scope>NUCLEOTIDE SEQUENCE</scope>
    <source>
        <strain evidence="1">Expedition CK06-06</strain>
    </source>
</reference>
<evidence type="ECO:0000313" key="1">
    <source>
        <dbReference type="EMBL" id="GAG10775.1"/>
    </source>
</evidence>
<comment type="caution">
    <text evidence="1">The sequence shown here is derived from an EMBL/GenBank/DDBJ whole genome shotgun (WGS) entry which is preliminary data.</text>
</comment>
<protein>
    <submittedName>
        <fullName evidence="1">Uncharacterized protein</fullName>
    </submittedName>
</protein>
<dbReference type="AlphaFoldDB" id="X0UYA5"/>
<dbReference type="EMBL" id="BARS01023373">
    <property type="protein sequence ID" value="GAG10775.1"/>
    <property type="molecule type" value="Genomic_DNA"/>
</dbReference>
<accession>X0UYA5</accession>
<organism evidence="1">
    <name type="scientific">marine sediment metagenome</name>
    <dbReference type="NCBI Taxonomy" id="412755"/>
    <lineage>
        <taxon>unclassified sequences</taxon>
        <taxon>metagenomes</taxon>
        <taxon>ecological metagenomes</taxon>
    </lineage>
</organism>
<proteinExistence type="predicted"/>
<feature type="non-terminal residue" evidence="1">
    <location>
        <position position="1"/>
    </location>
</feature>